<gene>
    <name evidence="1" type="ORF">MCOL2_00755</name>
</gene>
<name>W7DIV4_9LIST</name>
<organism evidence="1 2">
    <name type="scientific">Listeria fleischmannii FSL S10-1203</name>
    <dbReference type="NCBI Taxonomy" id="1265822"/>
    <lineage>
        <taxon>Bacteria</taxon>
        <taxon>Bacillati</taxon>
        <taxon>Bacillota</taxon>
        <taxon>Bacilli</taxon>
        <taxon>Bacillales</taxon>
        <taxon>Listeriaceae</taxon>
        <taxon>Listeria</taxon>
    </lineage>
</organism>
<sequence>MIKEKTQYLNRFEEIEPASATLPTWDAGMEVLDKIIFWLCEEHILFEMETFEGEILVGYMESYHSGVIKIKHIGANDLKADGWAYIMRDSISEISIETCRLAIIK</sequence>
<protein>
    <submittedName>
        <fullName evidence="1">Uncharacterized protein</fullName>
    </submittedName>
</protein>
<dbReference type="Proteomes" id="UP000019241">
    <property type="component" value="Unassembled WGS sequence"/>
</dbReference>
<proteinExistence type="predicted"/>
<dbReference type="RefSeq" id="WP_036061746.1">
    <property type="nucleotide sequence ID" value="NZ_AODM01000003.1"/>
</dbReference>
<dbReference type="AlphaFoldDB" id="W7DIV4"/>
<reference evidence="1 2" key="1">
    <citation type="submission" date="2012-12" db="EMBL/GenBank/DDBJ databases">
        <title>Novel taxa of Listeriaceae from agricultural environments in the United States.</title>
        <authorList>
            <person name="den Bakker H.C."/>
            <person name="Allred A."/>
            <person name="Warchocki S."/>
            <person name="Wright E.M."/>
            <person name="Burrell A."/>
            <person name="Nightingale K.K."/>
            <person name="Kephart D."/>
            <person name="Wiedmann M."/>
        </authorList>
    </citation>
    <scope>NUCLEOTIDE SEQUENCE [LARGE SCALE GENOMIC DNA]</scope>
    <source>
        <strain evidence="1 2">FSL S10-1203</strain>
    </source>
</reference>
<comment type="caution">
    <text evidence="1">The sequence shown here is derived from an EMBL/GenBank/DDBJ whole genome shotgun (WGS) entry which is preliminary data.</text>
</comment>
<accession>W7DIV4</accession>
<evidence type="ECO:0000313" key="2">
    <source>
        <dbReference type="Proteomes" id="UP000019241"/>
    </source>
</evidence>
<evidence type="ECO:0000313" key="1">
    <source>
        <dbReference type="EMBL" id="EUJ65448.1"/>
    </source>
</evidence>
<dbReference type="PATRIC" id="fig|1265822.4.peg.155"/>
<dbReference type="EMBL" id="AODM01000003">
    <property type="protein sequence ID" value="EUJ65448.1"/>
    <property type="molecule type" value="Genomic_DNA"/>
</dbReference>